<dbReference type="GO" id="GO:0005737">
    <property type="term" value="C:cytoplasm"/>
    <property type="evidence" value="ECO:0007669"/>
    <property type="project" value="TreeGrafter"/>
</dbReference>
<sequence length="454" mass="48261">MSSDPNDDKYWASQTDLVLEKLLHRIPENKIRPRLEPTKRAVELLGDPQKAYRIIHVTGTNGKTSTTRFIERILREHGLRTGRFTSPHLVRLNERMALDGEPVSDEQLISVYADIEPILEFVDQELKEAGENPLTFFEALAVLGFAVFADAPVDVLVLEVGMGGAWDSTNVADGDVAVFTPIDLDHMDRLGNTVQEIAETKSGIIKSGSIVISSAQSPEALAVLEKAAAKTAESFKLQGRDFDVAVAIPNATGQSISFSGLAGNYGPYEAPVFGTHQSQNIAVAVSAVEAFLGGGKIAISDDVLRTAIADASSPGRLQLVKTEPPLLLDGAHNPSGAVSLASTLRSEFSGQPLVAVVAVLAEKDAEGLLSNLAGVFESVVITESSSPRSMPIAELEPLASESLGGDVMAFSDFRAALDRAKEIASEITGMVVVTGSITLVGDVIKMIQEESDAE</sequence>
<dbReference type="FunFam" id="3.40.1190.10:FF:000011">
    <property type="entry name" value="Folylpolyglutamate synthase/dihydrofolate synthase"/>
    <property type="match status" value="1"/>
</dbReference>
<keyword evidence="7" id="KW-0067">ATP-binding</keyword>
<dbReference type="Pfam" id="PF02875">
    <property type="entry name" value="Mur_ligase_C"/>
    <property type="match status" value="1"/>
</dbReference>
<dbReference type="PANTHER" id="PTHR11136:SF0">
    <property type="entry name" value="DIHYDROFOLATE SYNTHETASE-RELATED"/>
    <property type="match status" value="1"/>
</dbReference>
<evidence type="ECO:0000313" key="12">
    <source>
        <dbReference type="EMBL" id="CAB4628268.1"/>
    </source>
</evidence>
<evidence type="ECO:0000256" key="1">
    <source>
        <dbReference type="ARBA" id="ARBA00001946"/>
    </source>
</evidence>
<dbReference type="GO" id="GO:0004326">
    <property type="term" value="F:tetrahydrofolylpolyglutamate synthase activity"/>
    <property type="evidence" value="ECO:0007669"/>
    <property type="project" value="UniProtKB-EC"/>
</dbReference>
<dbReference type="SUPFAM" id="SSF53623">
    <property type="entry name" value="MurD-like peptide ligases, catalytic domain"/>
    <property type="match status" value="1"/>
</dbReference>
<evidence type="ECO:0000259" key="10">
    <source>
        <dbReference type="Pfam" id="PF02875"/>
    </source>
</evidence>
<dbReference type="PROSITE" id="PS01011">
    <property type="entry name" value="FOLYLPOLYGLU_SYNT_1"/>
    <property type="match status" value="1"/>
</dbReference>
<proteinExistence type="inferred from homology"/>
<keyword evidence="6" id="KW-0547">Nucleotide-binding</keyword>
<dbReference type="GO" id="GO:0008841">
    <property type="term" value="F:dihydrofolate synthase activity"/>
    <property type="evidence" value="ECO:0007669"/>
    <property type="project" value="TreeGrafter"/>
</dbReference>
<organism evidence="12">
    <name type="scientific">freshwater metagenome</name>
    <dbReference type="NCBI Taxonomy" id="449393"/>
    <lineage>
        <taxon>unclassified sequences</taxon>
        <taxon>metagenomes</taxon>
        <taxon>ecological metagenomes</taxon>
    </lineage>
</organism>
<evidence type="ECO:0000256" key="4">
    <source>
        <dbReference type="ARBA" id="ARBA00022598"/>
    </source>
</evidence>
<dbReference type="NCBIfam" id="TIGR01499">
    <property type="entry name" value="folC"/>
    <property type="match status" value="1"/>
</dbReference>
<comment type="cofactor">
    <cofactor evidence="1">
        <name>Mg(2+)</name>
        <dbReference type="ChEBI" id="CHEBI:18420"/>
    </cofactor>
</comment>
<reference evidence="12" key="1">
    <citation type="submission" date="2020-05" db="EMBL/GenBank/DDBJ databases">
        <authorList>
            <person name="Chiriac C."/>
            <person name="Salcher M."/>
            <person name="Ghai R."/>
            <person name="Kavagutti S V."/>
        </authorList>
    </citation>
    <scope>NUCLEOTIDE SEQUENCE</scope>
</reference>
<comment type="catalytic activity">
    <reaction evidence="9">
        <text>(6S)-5,6,7,8-tetrahydrofolyl-(gamma-L-Glu)(n) + L-glutamate + ATP = (6S)-5,6,7,8-tetrahydrofolyl-(gamma-L-Glu)(n+1) + ADP + phosphate + H(+)</text>
        <dbReference type="Rhea" id="RHEA:10580"/>
        <dbReference type="Rhea" id="RHEA-COMP:14738"/>
        <dbReference type="Rhea" id="RHEA-COMP:14740"/>
        <dbReference type="ChEBI" id="CHEBI:15378"/>
        <dbReference type="ChEBI" id="CHEBI:29985"/>
        <dbReference type="ChEBI" id="CHEBI:30616"/>
        <dbReference type="ChEBI" id="CHEBI:43474"/>
        <dbReference type="ChEBI" id="CHEBI:141005"/>
        <dbReference type="ChEBI" id="CHEBI:456216"/>
        <dbReference type="EC" id="6.3.2.17"/>
    </reaction>
</comment>
<keyword evidence="8" id="KW-0460">Magnesium</keyword>
<feature type="domain" description="Mur ligase C-terminal" evidence="10">
    <location>
        <begin position="315"/>
        <end position="436"/>
    </location>
</feature>
<dbReference type="InterPro" id="IPR036615">
    <property type="entry name" value="Mur_ligase_C_dom_sf"/>
</dbReference>
<dbReference type="SUPFAM" id="SSF53244">
    <property type="entry name" value="MurD-like peptide ligases, peptide-binding domain"/>
    <property type="match status" value="1"/>
</dbReference>
<dbReference type="EC" id="6.3.2.17" evidence="3"/>
<dbReference type="EMBL" id="CAEZVM010000009">
    <property type="protein sequence ID" value="CAB4628268.1"/>
    <property type="molecule type" value="Genomic_DNA"/>
</dbReference>
<dbReference type="GO" id="GO:0005524">
    <property type="term" value="F:ATP binding"/>
    <property type="evidence" value="ECO:0007669"/>
    <property type="project" value="UniProtKB-KW"/>
</dbReference>
<dbReference type="Gene3D" id="3.40.1190.10">
    <property type="entry name" value="Mur-like, catalytic domain"/>
    <property type="match status" value="1"/>
</dbReference>
<name>A0A6J6IUX1_9ZZZZ</name>
<dbReference type="Pfam" id="PF08245">
    <property type="entry name" value="Mur_ligase_M"/>
    <property type="match status" value="1"/>
</dbReference>
<dbReference type="InterPro" id="IPR004101">
    <property type="entry name" value="Mur_ligase_C"/>
</dbReference>
<keyword evidence="5" id="KW-0479">Metal-binding</keyword>
<dbReference type="InterPro" id="IPR018109">
    <property type="entry name" value="Folylpolyglutamate_synth_CS"/>
</dbReference>
<evidence type="ECO:0000256" key="3">
    <source>
        <dbReference type="ARBA" id="ARBA00013025"/>
    </source>
</evidence>
<evidence type="ECO:0000256" key="7">
    <source>
        <dbReference type="ARBA" id="ARBA00022840"/>
    </source>
</evidence>
<accession>A0A6J6IUX1</accession>
<feature type="domain" description="Mur ligase central" evidence="11">
    <location>
        <begin position="57"/>
        <end position="287"/>
    </location>
</feature>
<evidence type="ECO:0000259" key="11">
    <source>
        <dbReference type="Pfam" id="PF08245"/>
    </source>
</evidence>
<evidence type="ECO:0000256" key="6">
    <source>
        <dbReference type="ARBA" id="ARBA00022741"/>
    </source>
</evidence>
<protein>
    <recommendedName>
        <fullName evidence="3">tetrahydrofolate synthase</fullName>
        <ecNumber evidence="3">6.3.2.17</ecNumber>
    </recommendedName>
</protein>
<dbReference type="Gene3D" id="3.90.190.20">
    <property type="entry name" value="Mur ligase, C-terminal domain"/>
    <property type="match status" value="1"/>
</dbReference>
<dbReference type="InterPro" id="IPR013221">
    <property type="entry name" value="Mur_ligase_cen"/>
</dbReference>
<keyword evidence="4" id="KW-0436">Ligase</keyword>
<evidence type="ECO:0000256" key="8">
    <source>
        <dbReference type="ARBA" id="ARBA00022842"/>
    </source>
</evidence>
<dbReference type="GO" id="GO:0046872">
    <property type="term" value="F:metal ion binding"/>
    <property type="evidence" value="ECO:0007669"/>
    <property type="project" value="UniProtKB-KW"/>
</dbReference>
<comment type="similarity">
    <text evidence="2">Belongs to the folylpolyglutamate synthase family.</text>
</comment>
<dbReference type="InterPro" id="IPR036565">
    <property type="entry name" value="Mur-like_cat_sf"/>
</dbReference>
<evidence type="ECO:0000256" key="5">
    <source>
        <dbReference type="ARBA" id="ARBA00022723"/>
    </source>
</evidence>
<evidence type="ECO:0000256" key="2">
    <source>
        <dbReference type="ARBA" id="ARBA00008276"/>
    </source>
</evidence>
<gene>
    <name evidence="12" type="ORF">UFOPK2032_00403</name>
</gene>
<evidence type="ECO:0000256" key="9">
    <source>
        <dbReference type="ARBA" id="ARBA00047493"/>
    </source>
</evidence>
<dbReference type="AlphaFoldDB" id="A0A6J6IUX1"/>
<dbReference type="InterPro" id="IPR001645">
    <property type="entry name" value="Folylpolyglutamate_synth"/>
</dbReference>
<dbReference type="PIRSF" id="PIRSF001563">
    <property type="entry name" value="Folylpolyglu_synth"/>
    <property type="match status" value="1"/>
</dbReference>
<dbReference type="PANTHER" id="PTHR11136">
    <property type="entry name" value="FOLYLPOLYGLUTAMATE SYNTHASE-RELATED"/>
    <property type="match status" value="1"/>
</dbReference>